<accession>A0A382MST9</accession>
<name>A0A382MST9_9ZZZZ</name>
<protein>
    <recommendedName>
        <fullName evidence="3">Peptide deformylase</fullName>
    </recommendedName>
</protein>
<dbReference type="EMBL" id="UINC01095726">
    <property type="protein sequence ID" value="SVC52044.1"/>
    <property type="molecule type" value="Genomic_DNA"/>
</dbReference>
<evidence type="ECO:0008006" key="3">
    <source>
        <dbReference type="Google" id="ProtNLM"/>
    </source>
</evidence>
<dbReference type="PRINTS" id="PR01576">
    <property type="entry name" value="PDEFORMYLASE"/>
</dbReference>
<sequence length="127" mass="13978">SMAILDILLYPDSRLEQTSSSVKSVDSEVLKFIFDLEETMKAGPPSVGISAPQVGRFQRIVIVNVSSKPEIPNHGRLILINPMILHKEGYIVGREGCLSVPQYTGNVERAEQITLQALNQEGGNFKL</sequence>
<dbReference type="InterPro" id="IPR023635">
    <property type="entry name" value="Peptide_deformylase"/>
</dbReference>
<dbReference type="Gene3D" id="3.90.45.10">
    <property type="entry name" value="Peptide deformylase"/>
    <property type="match status" value="1"/>
</dbReference>
<dbReference type="PIRSF" id="PIRSF004749">
    <property type="entry name" value="Pep_def"/>
    <property type="match status" value="1"/>
</dbReference>
<dbReference type="InterPro" id="IPR036821">
    <property type="entry name" value="Peptide_deformylase_sf"/>
</dbReference>
<gene>
    <name evidence="2" type="ORF">METZ01_LOCUS304898</name>
</gene>
<evidence type="ECO:0000256" key="1">
    <source>
        <dbReference type="ARBA" id="ARBA00010759"/>
    </source>
</evidence>
<feature type="non-terminal residue" evidence="2">
    <location>
        <position position="1"/>
    </location>
</feature>
<dbReference type="AlphaFoldDB" id="A0A382MST9"/>
<proteinExistence type="inferred from homology"/>
<evidence type="ECO:0000313" key="2">
    <source>
        <dbReference type="EMBL" id="SVC52044.1"/>
    </source>
</evidence>
<organism evidence="2">
    <name type="scientific">marine metagenome</name>
    <dbReference type="NCBI Taxonomy" id="408172"/>
    <lineage>
        <taxon>unclassified sequences</taxon>
        <taxon>metagenomes</taxon>
        <taxon>ecological metagenomes</taxon>
    </lineage>
</organism>
<dbReference type="SUPFAM" id="SSF56420">
    <property type="entry name" value="Peptide deformylase"/>
    <property type="match status" value="1"/>
</dbReference>
<dbReference type="PANTHER" id="PTHR10458:SF22">
    <property type="entry name" value="PEPTIDE DEFORMYLASE"/>
    <property type="match status" value="1"/>
</dbReference>
<comment type="similarity">
    <text evidence="1">Belongs to the polypeptide deformylase family.</text>
</comment>
<reference evidence="2" key="1">
    <citation type="submission" date="2018-05" db="EMBL/GenBank/DDBJ databases">
        <authorList>
            <person name="Lanie J.A."/>
            <person name="Ng W.-L."/>
            <person name="Kazmierczak K.M."/>
            <person name="Andrzejewski T.M."/>
            <person name="Davidsen T.M."/>
            <person name="Wayne K.J."/>
            <person name="Tettelin H."/>
            <person name="Glass J.I."/>
            <person name="Rusch D."/>
            <person name="Podicherti R."/>
            <person name="Tsui H.-C.T."/>
            <person name="Winkler M.E."/>
        </authorList>
    </citation>
    <scope>NUCLEOTIDE SEQUENCE</scope>
</reference>
<dbReference type="Pfam" id="PF01327">
    <property type="entry name" value="Pep_deformylase"/>
    <property type="match status" value="1"/>
</dbReference>
<dbReference type="PANTHER" id="PTHR10458">
    <property type="entry name" value="PEPTIDE DEFORMYLASE"/>
    <property type="match status" value="1"/>
</dbReference>
<dbReference type="GO" id="GO:0042586">
    <property type="term" value="F:peptide deformylase activity"/>
    <property type="evidence" value="ECO:0007669"/>
    <property type="project" value="InterPro"/>
</dbReference>